<dbReference type="GO" id="GO:0005975">
    <property type="term" value="P:carbohydrate metabolic process"/>
    <property type="evidence" value="ECO:0007669"/>
    <property type="project" value="InterPro"/>
</dbReference>
<organism evidence="3 4">
    <name type="scientific">Diploscapter pachys</name>
    <dbReference type="NCBI Taxonomy" id="2018661"/>
    <lineage>
        <taxon>Eukaryota</taxon>
        <taxon>Metazoa</taxon>
        <taxon>Ecdysozoa</taxon>
        <taxon>Nematoda</taxon>
        <taxon>Chromadorea</taxon>
        <taxon>Rhabditida</taxon>
        <taxon>Rhabditina</taxon>
        <taxon>Rhabditomorpha</taxon>
        <taxon>Rhabditoidea</taxon>
        <taxon>Rhabditidae</taxon>
        <taxon>Diploscapter</taxon>
    </lineage>
</organism>
<dbReference type="PANTHER" id="PTHR12654:SF0">
    <property type="entry name" value="NON-LYSOSOMAL GLUCOSYLCERAMIDASE"/>
    <property type="match status" value="1"/>
</dbReference>
<evidence type="ECO:0000313" key="4">
    <source>
        <dbReference type="Proteomes" id="UP000218231"/>
    </source>
</evidence>
<dbReference type="AlphaFoldDB" id="A0A2A2L368"/>
<dbReference type="Gene3D" id="1.50.10.10">
    <property type="match status" value="1"/>
</dbReference>
<dbReference type="InterPro" id="IPR024462">
    <property type="entry name" value="GH116_N"/>
</dbReference>
<evidence type="ECO:0000259" key="2">
    <source>
        <dbReference type="Pfam" id="PF12215"/>
    </source>
</evidence>
<dbReference type="GO" id="GO:0008422">
    <property type="term" value="F:beta-glucosidase activity"/>
    <property type="evidence" value="ECO:0007669"/>
    <property type="project" value="TreeGrafter"/>
</dbReference>
<dbReference type="STRING" id="2018661.A0A2A2L368"/>
<accession>A0A2A2L368</accession>
<dbReference type="EMBL" id="LIAE01007239">
    <property type="protein sequence ID" value="PAV80622.1"/>
    <property type="molecule type" value="Genomic_DNA"/>
</dbReference>
<dbReference type="Pfam" id="PF04685">
    <property type="entry name" value="DUF608"/>
    <property type="match status" value="1"/>
</dbReference>
<dbReference type="InterPro" id="IPR008928">
    <property type="entry name" value="6-hairpin_glycosidase_sf"/>
</dbReference>
<sequence>MTSKIEQKTEGIGWKARGDYRVPQPLTTFFPRIKHAIFLIPTVIRICLYTFREWLHGREAFIDIFHLMKSFKHAGVPIGGIGSGSIGTDFRGGFGRFSLIPGVKEQNQKNVKADQFILTVHSMDGDLLHETILSCADFSSSSLASWNKFCSKQNVRSSVLEVDDSKGMLLEHSINEMPVTYGIFCKQNHQNAVTAEDFDPTKKGSSLFHQLGKHGDVGRNQLLKSKVELAIAVCSSMTVASNNEQTTEFLLFWHMPIINFPVNSFKYKRRYTRLTGVDNDACVKLVKLAFGRKSEWKRKIEDWQNPIVENDSLPEWYRSAIFNELYYMTDGCSIWVEYDDKWRDVERSISDETMQIFKEYGRFTYLESWEYFMCTTFDVHFYASWAVTNNWPMIELGIQLDFSDQIEREDLNVEKSMCEGKKMKIKSYARIPHDLGHPKIEPWTHINAYLLHDTADWKDLNMKFIISCLRVNKLVLNSSGNLSEKQKYGILSHFYEGATLLMDKSMQAWDRDNDGIIENDGLADQTYDIWTMDGTSAYCGSLFLASLYSLLSLADELGKTEDAQKYRDQLNNAQGIFVKKLWNGK</sequence>
<dbReference type="Proteomes" id="UP000218231">
    <property type="component" value="Unassembled WGS sequence"/>
</dbReference>
<reference evidence="3 4" key="1">
    <citation type="journal article" date="2017" name="Curr. Biol.">
        <title>Genome architecture and evolution of a unichromosomal asexual nematode.</title>
        <authorList>
            <person name="Fradin H."/>
            <person name="Zegar C."/>
            <person name="Gutwein M."/>
            <person name="Lucas J."/>
            <person name="Kovtun M."/>
            <person name="Corcoran D."/>
            <person name="Baugh L.R."/>
            <person name="Kiontke K."/>
            <person name="Gunsalus K."/>
            <person name="Fitch D.H."/>
            <person name="Piano F."/>
        </authorList>
    </citation>
    <scope>NUCLEOTIDE SEQUENCE [LARGE SCALE GENOMIC DNA]</scope>
    <source>
        <strain evidence="3">PF1309</strain>
    </source>
</reference>
<dbReference type="InterPro" id="IPR052566">
    <property type="entry name" value="Non-lysos_glucosylceramidase"/>
</dbReference>
<dbReference type="OrthoDB" id="730489at2759"/>
<feature type="domain" description="Glycosyl-hydrolase family 116 N-terminal" evidence="2">
    <location>
        <begin position="159"/>
        <end position="296"/>
    </location>
</feature>
<dbReference type="Pfam" id="PF12215">
    <property type="entry name" value="Glyco_hydr_116N"/>
    <property type="match status" value="2"/>
</dbReference>
<dbReference type="SUPFAM" id="SSF48208">
    <property type="entry name" value="Six-hairpin glycosidases"/>
    <property type="match status" value="1"/>
</dbReference>
<evidence type="ECO:0008006" key="5">
    <source>
        <dbReference type="Google" id="ProtNLM"/>
    </source>
</evidence>
<feature type="domain" description="Glycosyl-hydrolase family 116 catalytic region" evidence="1">
    <location>
        <begin position="361"/>
        <end position="585"/>
    </location>
</feature>
<protein>
    <recommendedName>
        <fullName evidence="5">Non-lysosomal glucosylceramidase</fullName>
    </recommendedName>
</protein>
<name>A0A2A2L368_9BILA</name>
<evidence type="ECO:0000313" key="3">
    <source>
        <dbReference type="EMBL" id="PAV80622.1"/>
    </source>
</evidence>
<keyword evidence="4" id="KW-1185">Reference proteome</keyword>
<dbReference type="PANTHER" id="PTHR12654">
    <property type="entry name" value="BILE ACID BETA-GLUCOSIDASE-RELATED"/>
    <property type="match status" value="1"/>
</dbReference>
<evidence type="ECO:0000259" key="1">
    <source>
        <dbReference type="Pfam" id="PF04685"/>
    </source>
</evidence>
<dbReference type="InterPro" id="IPR006775">
    <property type="entry name" value="GH116_catalytic"/>
</dbReference>
<dbReference type="InterPro" id="IPR012341">
    <property type="entry name" value="6hp_glycosidase-like_sf"/>
</dbReference>
<comment type="caution">
    <text evidence="3">The sequence shown here is derived from an EMBL/GenBank/DDBJ whole genome shotgun (WGS) entry which is preliminary data.</text>
</comment>
<feature type="domain" description="Glycosyl-hydrolase family 116 N-terminal" evidence="2">
    <location>
        <begin position="75"/>
        <end position="154"/>
    </location>
</feature>
<proteinExistence type="predicted"/>
<gene>
    <name evidence="3" type="ORF">WR25_12643</name>
</gene>